<protein>
    <submittedName>
        <fullName evidence="2">Uncharacterized protein</fullName>
    </submittedName>
</protein>
<evidence type="ECO:0000313" key="2">
    <source>
        <dbReference type="EMBL" id="MQL99616.1"/>
    </source>
</evidence>
<keyword evidence="1" id="KW-0472">Membrane</keyword>
<accession>A0A843VX30</accession>
<dbReference type="Proteomes" id="UP000652761">
    <property type="component" value="Unassembled WGS sequence"/>
</dbReference>
<feature type="non-terminal residue" evidence="2">
    <location>
        <position position="1"/>
    </location>
</feature>
<proteinExistence type="predicted"/>
<organism evidence="2 3">
    <name type="scientific">Colocasia esculenta</name>
    <name type="common">Wild taro</name>
    <name type="synonym">Arum esculentum</name>
    <dbReference type="NCBI Taxonomy" id="4460"/>
    <lineage>
        <taxon>Eukaryota</taxon>
        <taxon>Viridiplantae</taxon>
        <taxon>Streptophyta</taxon>
        <taxon>Embryophyta</taxon>
        <taxon>Tracheophyta</taxon>
        <taxon>Spermatophyta</taxon>
        <taxon>Magnoliopsida</taxon>
        <taxon>Liliopsida</taxon>
        <taxon>Araceae</taxon>
        <taxon>Aroideae</taxon>
        <taxon>Colocasieae</taxon>
        <taxon>Colocasia</taxon>
    </lineage>
</organism>
<feature type="transmembrane region" description="Helical" evidence="1">
    <location>
        <begin position="51"/>
        <end position="71"/>
    </location>
</feature>
<keyword evidence="3" id="KW-1185">Reference proteome</keyword>
<sequence length="74" mass="8003">MHVAVADRAGNDRSDSGSCEKLLGVGYKRHDPLPPSLGKRPTCDRLLFLDVWSVAVYLLLAAVDAAVYCLLGDM</sequence>
<gene>
    <name evidence="2" type="ORF">Taro_032343</name>
</gene>
<evidence type="ECO:0000313" key="3">
    <source>
        <dbReference type="Proteomes" id="UP000652761"/>
    </source>
</evidence>
<evidence type="ECO:0000256" key="1">
    <source>
        <dbReference type="SAM" id="Phobius"/>
    </source>
</evidence>
<dbReference type="EMBL" id="NMUH01002380">
    <property type="protein sequence ID" value="MQL99616.1"/>
    <property type="molecule type" value="Genomic_DNA"/>
</dbReference>
<keyword evidence="1" id="KW-1133">Transmembrane helix</keyword>
<comment type="caution">
    <text evidence="2">The sequence shown here is derived from an EMBL/GenBank/DDBJ whole genome shotgun (WGS) entry which is preliminary data.</text>
</comment>
<reference evidence="2" key="1">
    <citation type="submission" date="2017-07" db="EMBL/GenBank/DDBJ databases">
        <title>Taro Niue Genome Assembly and Annotation.</title>
        <authorList>
            <person name="Atibalentja N."/>
            <person name="Keating K."/>
            <person name="Fields C.J."/>
        </authorList>
    </citation>
    <scope>NUCLEOTIDE SEQUENCE</scope>
    <source>
        <strain evidence="2">Niue_2</strain>
        <tissue evidence="2">Leaf</tissue>
    </source>
</reference>
<keyword evidence="1" id="KW-0812">Transmembrane</keyword>
<name>A0A843VX30_COLES</name>
<dbReference type="AlphaFoldDB" id="A0A843VX30"/>